<reference evidence="1" key="1">
    <citation type="submission" date="2022-07" db="EMBL/GenBank/DDBJ databases">
        <title>Phylogenomic reconstructions and comparative analyses of Kickxellomycotina fungi.</title>
        <authorList>
            <person name="Reynolds N.K."/>
            <person name="Stajich J.E."/>
            <person name="Barry K."/>
            <person name="Grigoriev I.V."/>
            <person name="Crous P."/>
            <person name="Smith M.E."/>
        </authorList>
    </citation>
    <scope>NUCLEOTIDE SEQUENCE</scope>
    <source>
        <strain evidence="1">CBS 109366</strain>
    </source>
</reference>
<evidence type="ECO:0000313" key="2">
    <source>
        <dbReference type="Proteomes" id="UP001140234"/>
    </source>
</evidence>
<dbReference type="EMBL" id="JANBUJ010003856">
    <property type="protein sequence ID" value="KAJ2759219.1"/>
    <property type="molecule type" value="Genomic_DNA"/>
</dbReference>
<proteinExistence type="predicted"/>
<feature type="non-terminal residue" evidence="1">
    <location>
        <position position="137"/>
    </location>
</feature>
<evidence type="ECO:0000313" key="1">
    <source>
        <dbReference type="EMBL" id="KAJ2759219.1"/>
    </source>
</evidence>
<name>A0ACC1JJ94_9FUNG</name>
<dbReference type="Proteomes" id="UP001140234">
    <property type="component" value="Unassembled WGS sequence"/>
</dbReference>
<organism evidence="1 2">
    <name type="scientific">Coemansia nantahalensis</name>
    <dbReference type="NCBI Taxonomy" id="2789366"/>
    <lineage>
        <taxon>Eukaryota</taxon>
        <taxon>Fungi</taxon>
        <taxon>Fungi incertae sedis</taxon>
        <taxon>Zoopagomycota</taxon>
        <taxon>Kickxellomycotina</taxon>
        <taxon>Kickxellomycetes</taxon>
        <taxon>Kickxellales</taxon>
        <taxon>Kickxellaceae</taxon>
        <taxon>Coemansia</taxon>
    </lineage>
</organism>
<sequence>IGAPPRVKRSVCLSFGFITACYAATGIGAVAASAYFIRTNDMSRRAVLLTPNLLRTLVVAGAYVILSALAGAIGALAPLQRKRWLVAYVWLVVVAILVQAGIGIWMWSRTLDIDDLYAHNWRHLWPEAVRRSFQDQG</sequence>
<comment type="caution">
    <text evidence="1">The sequence shown here is derived from an EMBL/GenBank/DDBJ whole genome shotgun (WGS) entry which is preliminary data.</text>
</comment>
<gene>
    <name evidence="1" type="ORF">IWQ57_006612</name>
</gene>
<feature type="non-terminal residue" evidence="1">
    <location>
        <position position="1"/>
    </location>
</feature>
<accession>A0ACC1JJ94</accession>
<keyword evidence="2" id="KW-1185">Reference proteome</keyword>
<protein>
    <submittedName>
        <fullName evidence="1">Uncharacterized protein</fullName>
    </submittedName>
</protein>